<feature type="region of interest" description="Disordered" evidence="1">
    <location>
        <begin position="1"/>
        <end position="123"/>
    </location>
</feature>
<dbReference type="GeneID" id="93544240"/>
<evidence type="ECO:0008006" key="4">
    <source>
        <dbReference type="Google" id="ProtNLM"/>
    </source>
</evidence>
<dbReference type="AlphaFoldDB" id="A0A6S5TQ79"/>
<gene>
    <name evidence="2" type="ORF">WP8W18C01_26140</name>
</gene>
<evidence type="ECO:0000256" key="1">
    <source>
        <dbReference type="SAM" id="MobiDB-lite"/>
    </source>
</evidence>
<dbReference type="Proteomes" id="UP000515680">
    <property type="component" value="Chromosome"/>
</dbReference>
<proteinExistence type="predicted"/>
<protein>
    <recommendedName>
        <fullName evidence="4">Centrosomal protein 350kDa</fullName>
    </recommendedName>
</protein>
<name>A0A6S5TQ79_PSEPU</name>
<sequence length="123" mass="12645">MAIESNDPDVTRPPVPNSVPDSGEGHGSGLEKAKSEPKQGVGEAWSDNRPEDWNPPPGDPGAGQGVGASQDDDTAKVDEKQGGPAPRSSDSVPLAADDDAPVEQEMKDVDANNAVSSEHPKPA</sequence>
<dbReference type="RefSeq" id="WP_043211882.1">
    <property type="nucleotide sequence ID" value="NZ_AP022227.1"/>
</dbReference>
<accession>A0A6S5TQ79</accession>
<reference evidence="2 3" key="1">
    <citation type="submission" date="2019-12" db="EMBL/GenBank/DDBJ databases">
        <title>complete genome sequences of Pseudomonas putida str. WP8-W18-CRE-01 isolated from wastewater treatment plant effluent.</title>
        <authorList>
            <person name="Sekizuka T."/>
            <person name="Itokawa K."/>
            <person name="Yatsu K."/>
            <person name="Inamine Y."/>
            <person name="Kuroda M."/>
        </authorList>
    </citation>
    <scope>NUCLEOTIDE SEQUENCE [LARGE SCALE GENOMIC DNA]</scope>
    <source>
        <strain evidence="2 3">WP8-W18-CRE-01</strain>
    </source>
</reference>
<organism evidence="2 3">
    <name type="scientific">Pseudomonas putida</name>
    <name type="common">Arthrobacter siderocapsulatus</name>
    <dbReference type="NCBI Taxonomy" id="303"/>
    <lineage>
        <taxon>Bacteria</taxon>
        <taxon>Pseudomonadati</taxon>
        <taxon>Pseudomonadota</taxon>
        <taxon>Gammaproteobacteria</taxon>
        <taxon>Pseudomonadales</taxon>
        <taxon>Pseudomonadaceae</taxon>
        <taxon>Pseudomonas</taxon>
    </lineage>
</organism>
<evidence type="ECO:0000313" key="3">
    <source>
        <dbReference type="Proteomes" id="UP000515680"/>
    </source>
</evidence>
<dbReference type="EMBL" id="AP022227">
    <property type="protein sequence ID" value="BBT40273.1"/>
    <property type="molecule type" value="Genomic_DNA"/>
</dbReference>
<evidence type="ECO:0000313" key="2">
    <source>
        <dbReference type="EMBL" id="BBT40273.1"/>
    </source>
</evidence>